<evidence type="ECO:0000313" key="3">
    <source>
        <dbReference type="EMBL" id="ACB85758.1"/>
    </source>
</evidence>
<feature type="transmembrane region" description="Helical" evidence="1">
    <location>
        <begin position="20"/>
        <end position="37"/>
    </location>
</feature>
<keyword evidence="1" id="KW-0472">Membrane</keyword>
<evidence type="ECO:0000313" key="4">
    <source>
        <dbReference type="Proteomes" id="UP000001683"/>
    </source>
</evidence>
<dbReference type="SUPFAM" id="SSF50156">
    <property type="entry name" value="PDZ domain-like"/>
    <property type="match status" value="1"/>
</dbReference>
<dbReference type="KEGG" id="nth:Nther_2192"/>
<name>B2A7Y6_NATTJ</name>
<feature type="transmembrane region" description="Helical" evidence="1">
    <location>
        <begin position="84"/>
        <end position="102"/>
    </location>
</feature>
<dbReference type="InParanoid" id="B2A7Y6"/>
<dbReference type="InterPro" id="IPR001478">
    <property type="entry name" value="PDZ"/>
</dbReference>
<dbReference type="FunCoup" id="B2A7Y6">
    <property type="interactions" value="44"/>
</dbReference>
<dbReference type="Gene3D" id="2.30.42.10">
    <property type="match status" value="1"/>
</dbReference>
<dbReference type="eggNOG" id="COG0265">
    <property type="taxonomic scope" value="Bacteria"/>
</dbReference>
<dbReference type="OrthoDB" id="198399at2"/>
<gene>
    <name evidence="3" type="ordered locus">Nther_2192</name>
</gene>
<dbReference type="InterPro" id="IPR041489">
    <property type="entry name" value="PDZ_6"/>
</dbReference>
<evidence type="ECO:0000256" key="1">
    <source>
        <dbReference type="SAM" id="Phobius"/>
    </source>
</evidence>
<feature type="transmembrane region" description="Helical" evidence="1">
    <location>
        <begin position="267"/>
        <end position="286"/>
    </location>
</feature>
<organism evidence="3 4">
    <name type="scientific">Natranaerobius thermophilus (strain ATCC BAA-1301 / DSM 18059 / JW/NM-WN-LF)</name>
    <dbReference type="NCBI Taxonomy" id="457570"/>
    <lineage>
        <taxon>Bacteria</taxon>
        <taxon>Bacillati</taxon>
        <taxon>Bacillota</taxon>
        <taxon>Clostridia</taxon>
        <taxon>Natranaerobiales</taxon>
        <taxon>Natranaerobiaceae</taxon>
        <taxon>Natranaerobius</taxon>
    </lineage>
</organism>
<feature type="transmembrane region" description="Helical" evidence="1">
    <location>
        <begin position="150"/>
        <end position="172"/>
    </location>
</feature>
<protein>
    <submittedName>
        <fullName evidence="3">PDZ/DHR/GLGF domain protein</fullName>
    </submittedName>
</protein>
<dbReference type="SMART" id="SM00228">
    <property type="entry name" value="PDZ"/>
    <property type="match status" value="1"/>
</dbReference>
<dbReference type="STRING" id="457570.Nther_2192"/>
<accession>B2A7Y6</accession>
<reference evidence="3 4" key="2">
    <citation type="journal article" date="2011" name="J. Bacteriol.">
        <title>Complete genome sequence of the anaerobic, halophilic alkalithermophile Natranaerobius thermophilus JW/NM-WN-LF.</title>
        <authorList>
            <person name="Zhao B."/>
            <person name="Mesbah N.M."/>
            <person name="Dalin E."/>
            <person name="Goodwin L."/>
            <person name="Nolan M."/>
            <person name="Pitluck S."/>
            <person name="Chertkov O."/>
            <person name="Brettin T.S."/>
            <person name="Han J."/>
            <person name="Larimer F.W."/>
            <person name="Land M.L."/>
            <person name="Hauser L."/>
            <person name="Kyrpides N."/>
            <person name="Wiegel J."/>
        </authorList>
    </citation>
    <scope>NUCLEOTIDE SEQUENCE [LARGE SCALE GENOMIC DNA]</scope>
    <source>
        <strain evidence="4">ATCC BAA-1301 / DSM 18059 / JW/NM-WN-LF</strain>
    </source>
</reference>
<feature type="transmembrane region" description="Helical" evidence="1">
    <location>
        <begin position="109"/>
        <end position="130"/>
    </location>
</feature>
<keyword evidence="4" id="KW-1185">Reference proteome</keyword>
<dbReference type="Proteomes" id="UP000001683">
    <property type="component" value="Chromosome"/>
</dbReference>
<proteinExistence type="predicted"/>
<dbReference type="HOGENOM" id="CLU_051142_0_0_9"/>
<dbReference type="EMBL" id="CP001034">
    <property type="protein sequence ID" value="ACB85758.1"/>
    <property type="molecule type" value="Genomic_DNA"/>
</dbReference>
<keyword evidence="1" id="KW-0812">Transmembrane</keyword>
<evidence type="ECO:0000259" key="2">
    <source>
        <dbReference type="SMART" id="SM00228"/>
    </source>
</evidence>
<feature type="domain" description="PDZ" evidence="2">
    <location>
        <begin position="301"/>
        <end position="382"/>
    </location>
</feature>
<dbReference type="RefSeq" id="WP_012448610.1">
    <property type="nucleotide sequence ID" value="NC_010718.1"/>
</dbReference>
<dbReference type="Pfam" id="PF17820">
    <property type="entry name" value="PDZ_6"/>
    <property type="match status" value="1"/>
</dbReference>
<sequence length="439" mass="49044">MQDFNLITLLQLLGQSLVMPHLPVLYILVTLLVFRQYRRSVKMEQKLFGRIKNSPVKLTLYSIGLGIIAGLFASIILIFFGVNLIELGIPYVWAMVIILLLFHPRYMCFAYGGGVIGLISLILSQLAQYYPEILEFWIVNDLVRINVPALVTLVAILHLTESFLILVSGHISPSPIYVRHEQEGIVGGFSLQKFWPLPVMGIIGWYYPEANIDFAMSMPDWWPIVGSTITAPEGYQMMYQFLPVVVGLGYGDMAISSNPKAKSKSSAFNLALYSITLLVLAVISSYYGPLTWLAVLLLPLGHEAIIIVGNSREFSRKPLYSQHDRGIKVLDVLPNSVGQHMGLKSGDVILSINNIPVSNKQDLLTNLYQSQPYVRMNVETLDGEQKFVKAPLYEHSTHLGLILSPETDGHGNRYINPGGKNRFEGLLRKLLGKSKKKNG</sequence>
<reference evidence="3 4" key="1">
    <citation type="submission" date="2008-04" db="EMBL/GenBank/DDBJ databases">
        <title>Complete sequence of chromosome of Natranaerobius thermophilus JW/NM-WN-LF.</title>
        <authorList>
            <consortium name="US DOE Joint Genome Institute"/>
            <person name="Copeland A."/>
            <person name="Lucas S."/>
            <person name="Lapidus A."/>
            <person name="Glavina del Rio T."/>
            <person name="Dalin E."/>
            <person name="Tice H."/>
            <person name="Bruce D."/>
            <person name="Goodwin L."/>
            <person name="Pitluck S."/>
            <person name="Chertkov O."/>
            <person name="Brettin T."/>
            <person name="Detter J.C."/>
            <person name="Han C."/>
            <person name="Kuske C.R."/>
            <person name="Schmutz J."/>
            <person name="Larimer F."/>
            <person name="Land M."/>
            <person name="Hauser L."/>
            <person name="Kyrpides N."/>
            <person name="Lykidis A."/>
            <person name="Mesbah N.M."/>
            <person name="Wiegel J."/>
        </authorList>
    </citation>
    <scope>NUCLEOTIDE SEQUENCE [LARGE SCALE GENOMIC DNA]</scope>
    <source>
        <strain evidence="4">ATCC BAA-1301 / DSM 18059 / JW/NM-WN-LF</strain>
    </source>
</reference>
<dbReference type="InterPro" id="IPR036034">
    <property type="entry name" value="PDZ_sf"/>
</dbReference>
<keyword evidence="1" id="KW-1133">Transmembrane helix</keyword>
<dbReference type="AlphaFoldDB" id="B2A7Y6"/>
<feature type="transmembrane region" description="Helical" evidence="1">
    <location>
        <begin position="58"/>
        <end position="78"/>
    </location>
</feature>